<dbReference type="InterPro" id="IPR029044">
    <property type="entry name" value="Nucleotide-diphossugar_trans"/>
</dbReference>
<dbReference type="STRING" id="1618480.US11_C0006G0013"/>
<dbReference type="InterPro" id="IPR001173">
    <property type="entry name" value="Glyco_trans_2-like"/>
</dbReference>
<sequence>MKVSVIIPAYNEETRINNCLQSLISQIEKADEIIVIDNNCSDKTVQIAKNFPVRIVKEKKQGMINARNRGFDEAKYDILARTDADTILPSDWIKKIKENFEKEKIDALTGPAIFYDITMNSKYIFILYHHFMKLIQKGKETLSGPNMAISKEIWKKVRNDICLDDKKVHEDIDLAIHINKAGGIIKRDDELLIKASGRRLKSNPASFYIEYPLRLLKTFSNH</sequence>
<dbReference type="PANTHER" id="PTHR43630">
    <property type="entry name" value="POLY-BETA-1,6-N-ACETYL-D-GLUCOSAMINE SYNTHASE"/>
    <property type="match status" value="1"/>
</dbReference>
<dbReference type="Pfam" id="PF00535">
    <property type="entry name" value="Glycos_transf_2"/>
    <property type="match status" value="1"/>
</dbReference>
<accession>A0A0G0HCC0</accession>
<name>A0A0G0HCC0_9BACT</name>
<reference evidence="2 3" key="1">
    <citation type="journal article" date="2015" name="Nature">
        <title>rRNA introns, odd ribosomes, and small enigmatic genomes across a large radiation of phyla.</title>
        <authorList>
            <person name="Brown C.T."/>
            <person name="Hug L.A."/>
            <person name="Thomas B.C."/>
            <person name="Sharon I."/>
            <person name="Castelle C.J."/>
            <person name="Singh A."/>
            <person name="Wilkins M.J."/>
            <person name="Williams K.H."/>
            <person name="Banfield J.F."/>
        </authorList>
    </citation>
    <scope>NUCLEOTIDE SEQUENCE [LARGE SCALE GENOMIC DNA]</scope>
</reference>
<dbReference type="GO" id="GO:0016740">
    <property type="term" value="F:transferase activity"/>
    <property type="evidence" value="ECO:0007669"/>
    <property type="project" value="UniProtKB-KW"/>
</dbReference>
<dbReference type="SUPFAM" id="SSF53448">
    <property type="entry name" value="Nucleotide-diphospho-sugar transferases"/>
    <property type="match status" value="1"/>
</dbReference>
<dbReference type="Proteomes" id="UP000034344">
    <property type="component" value="Unassembled WGS sequence"/>
</dbReference>
<organism evidence="2 3">
    <name type="scientific">Candidatus Roizmanbacteria bacterium GW2011_GWA2_36_23</name>
    <dbReference type="NCBI Taxonomy" id="1618480"/>
    <lineage>
        <taxon>Bacteria</taxon>
        <taxon>Candidatus Roizmaniibacteriota</taxon>
    </lineage>
</organism>
<proteinExistence type="predicted"/>
<dbReference type="PANTHER" id="PTHR43630:SF2">
    <property type="entry name" value="GLYCOSYLTRANSFERASE"/>
    <property type="match status" value="1"/>
</dbReference>
<dbReference type="EMBL" id="LBRS01000006">
    <property type="protein sequence ID" value="KKQ01571.1"/>
    <property type="molecule type" value="Genomic_DNA"/>
</dbReference>
<gene>
    <name evidence="2" type="ORF">US11_C0006G0013</name>
</gene>
<feature type="domain" description="Glycosyltransferase 2-like" evidence="1">
    <location>
        <begin position="4"/>
        <end position="144"/>
    </location>
</feature>
<keyword evidence="2" id="KW-0808">Transferase</keyword>
<comment type="caution">
    <text evidence="2">The sequence shown here is derived from an EMBL/GenBank/DDBJ whole genome shotgun (WGS) entry which is preliminary data.</text>
</comment>
<dbReference type="AlphaFoldDB" id="A0A0G0HCC0"/>
<dbReference type="Gene3D" id="3.90.550.10">
    <property type="entry name" value="Spore Coat Polysaccharide Biosynthesis Protein SpsA, Chain A"/>
    <property type="match status" value="1"/>
</dbReference>
<evidence type="ECO:0000313" key="3">
    <source>
        <dbReference type="Proteomes" id="UP000034344"/>
    </source>
</evidence>
<evidence type="ECO:0000313" key="2">
    <source>
        <dbReference type="EMBL" id="KKQ01571.1"/>
    </source>
</evidence>
<evidence type="ECO:0000259" key="1">
    <source>
        <dbReference type="Pfam" id="PF00535"/>
    </source>
</evidence>
<protein>
    <submittedName>
        <fullName evidence="2">Putative glycosyltransferase</fullName>
    </submittedName>
</protein>